<dbReference type="AlphaFoldDB" id="A0A382Y358"/>
<accession>A0A382Y358</accession>
<name>A0A382Y358_9ZZZZ</name>
<dbReference type="EMBL" id="UINC01172625">
    <property type="protein sequence ID" value="SVD77787.1"/>
    <property type="molecule type" value="Genomic_DNA"/>
</dbReference>
<feature type="non-terminal residue" evidence="2">
    <location>
        <position position="29"/>
    </location>
</feature>
<protein>
    <submittedName>
        <fullName evidence="2">Uncharacterized protein</fullName>
    </submittedName>
</protein>
<gene>
    <name evidence="2" type="ORF">METZ01_LOCUS430641</name>
</gene>
<proteinExistence type="predicted"/>
<organism evidence="2">
    <name type="scientific">marine metagenome</name>
    <dbReference type="NCBI Taxonomy" id="408172"/>
    <lineage>
        <taxon>unclassified sequences</taxon>
        <taxon>metagenomes</taxon>
        <taxon>ecological metagenomes</taxon>
    </lineage>
</organism>
<evidence type="ECO:0000313" key="2">
    <source>
        <dbReference type="EMBL" id="SVD77787.1"/>
    </source>
</evidence>
<reference evidence="2" key="1">
    <citation type="submission" date="2018-05" db="EMBL/GenBank/DDBJ databases">
        <authorList>
            <person name="Lanie J.A."/>
            <person name="Ng W.-L."/>
            <person name="Kazmierczak K.M."/>
            <person name="Andrzejewski T.M."/>
            <person name="Davidsen T.M."/>
            <person name="Wayne K.J."/>
            <person name="Tettelin H."/>
            <person name="Glass J.I."/>
            <person name="Rusch D."/>
            <person name="Podicherti R."/>
            <person name="Tsui H.-C.T."/>
            <person name="Winkler M.E."/>
        </authorList>
    </citation>
    <scope>NUCLEOTIDE SEQUENCE</scope>
</reference>
<evidence type="ECO:0000256" key="1">
    <source>
        <dbReference type="SAM" id="MobiDB-lite"/>
    </source>
</evidence>
<sequence length="29" mass="3033">MVDCIGDWNGDPGSGWSVAGIENATQDHT</sequence>
<feature type="region of interest" description="Disordered" evidence="1">
    <location>
        <begin position="1"/>
        <end position="29"/>
    </location>
</feature>